<feature type="transmembrane region" description="Helical" evidence="1">
    <location>
        <begin position="281"/>
        <end position="301"/>
    </location>
</feature>
<keyword evidence="1" id="KW-1133">Transmembrane helix</keyword>
<dbReference type="EMBL" id="PNYC01000001">
    <property type="protein sequence ID" value="PMS38778.1"/>
    <property type="molecule type" value="Genomic_DNA"/>
</dbReference>
<dbReference type="InterPro" id="IPR010699">
    <property type="entry name" value="DUF1275"/>
</dbReference>
<feature type="transmembrane region" description="Helical" evidence="1">
    <location>
        <begin position="256"/>
        <end position="275"/>
    </location>
</feature>
<dbReference type="AlphaFoldDB" id="A0A2N7XAL5"/>
<evidence type="ECO:0000256" key="1">
    <source>
        <dbReference type="SAM" id="Phobius"/>
    </source>
</evidence>
<dbReference type="PANTHER" id="PTHR37314">
    <property type="entry name" value="SLR0142 PROTEIN"/>
    <property type="match status" value="1"/>
</dbReference>
<gene>
    <name evidence="2" type="ORF">C0Z20_02755</name>
</gene>
<evidence type="ECO:0000313" key="2">
    <source>
        <dbReference type="EMBL" id="PMS38778.1"/>
    </source>
</evidence>
<sequence length="305" mass="32212">MTLIGYSFLRSWDSCLGSLSCARGVAVQRRRTRASAEAAVNVPVREDHSGRKAAAGFLGSELMRRLLARSMREPFRSRLRSRPAMSMFVVLSAVAGFVDAACFLALSKVFTAHVTGNLAALASALVKPDETTALRVAVIVAFAGGGVCAVVAARIITIDGRAAPMRARRAVILVEAAWLALLLASQAVLSDGTWARYAVALCAGAAMGCQSALSKLPGELGMGTPTTVMTSNFSAWTIALVERMTRRHDGDRHDRTLVQLSLQLLLFVAGAAAGALGLHRFGIAVLGVPLALLLGVVLFCGRRHD</sequence>
<evidence type="ECO:0000313" key="3">
    <source>
        <dbReference type="Proteomes" id="UP000235777"/>
    </source>
</evidence>
<keyword evidence="1" id="KW-0812">Transmembrane</keyword>
<dbReference type="STRING" id="863227.GCA_000373005_00707"/>
<feature type="transmembrane region" description="Helical" evidence="1">
    <location>
        <begin position="170"/>
        <end position="188"/>
    </location>
</feature>
<feature type="transmembrane region" description="Helical" evidence="1">
    <location>
        <begin position="84"/>
        <end position="106"/>
    </location>
</feature>
<dbReference type="PANTHER" id="PTHR37314:SF4">
    <property type="entry name" value="UPF0700 TRANSMEMBRANE PROTEIN YOAK"/>
    <property type="match status" value="1"/>
</dbReference>
<reference evidence="2 3" key="1">
    <citation type="submission" date="2018-01" db="EMBL/GenBank/DDBJ databases">
        <title>Whole genome analyses suggest that Burkholderia sensu lato contains two further novel genera in the rhizoxinica-symbiotica group Mycetohabitans gen. nov., and Trinickia gen. nov.: implications for the evolution of diazotrophy and nodulation in the Burkholderiaceae.</title>
        <authorList>
            <person name="Estrada-de los Santos P."/>
            <person name="Palmer M."/>
            <person name="Chavez-Ramirez B."/>
            <person name="Beukes C."/>
            <person name="Steenkamp E.T."/>
            <person name="Hirsch A.M."/>
            <person name="Manyaka P."/>
            <person name="Maluk M."/>
            <person name="Lafos M."/>
            <person name="Crook M."/>
            <person name="Gross E."/>
            <person name="Simon M.F."/>
            <person name="Bueno dos Reis Junior F."/>
            <person name="Poole P.S."/>
            <person name="Venter S.N."/>
            <person name="James E.K."/>
        </authorList>
    </citation>
    <scope>NUCLEOTIDE SEQUENCE [LARGE SCALE GENOMIC DNA]</scope>
    <source>
        <strain evidence="2 3">JPY 581</strain>
    </source>
</reference>
<organism evidence="2 3">
    <name type="scientific">Trinickia symbiotica</name>
    <dbReference type="NCBI Taxonomy" id="863227"/>
    <lineage>
        <taxon>Bacteria</taxon>
        <taxon>Pseudomonadati</taxon>
        <taxon>Pseudomonadota</taxon>
        <taxon>Betaproteobacteria</taxon>
        <taxon>Burkholderiales</taxon>
        <taxon>Burkholderiaceae</taxon>
        <taxon>Trinickia</taxon>
    </lineage>
</organism>
<comment type="caution">
    <text evidence="2">The sequence shown here is derived from an EMBL/GenBank/DDBJ whole genome shotgun (WGS) entry which is preliminary data.</text>
</comment>
<keyword evidence="3" id="KW-1185">Reference proteome</keyword>
<dbReference type="Pfam" id="PF06912">
    <property type="entry name" value="DUF1275"/>
    <property type="match status" value="1"/>
</dbReference>
<keyword evidence="1" id="KW-0472">Membrane</keyword>
<feature type="transmembrane region" description="Helical" evidence="1">
    <location>
        <begin position="133"/>
        <end position="158"/>
    </location>
</feature>
<dbReference type="Proteomes" id="UP000235777">
    <property type="component" value="Unassembled WGS sequence"/>
</dbReference>
<accession>A0A2N7XAL5</accession>
<name>A0A2N7XAL5_9BURK</name>
<protein>
    <submittedName>
        <fullName evidence="2">DUF1275 domain-containing protein</fullName>
    </submittedName>
</protein>
<proteinExistence type="predicted"/>